<evidence type="ECO:0000256" key="6">
    <source>
        <dbReference type="ARBA" id="ARBA00023014"/>
    </source>
</evidence>
<keyword evidence="2" id="KW-0004">4Fe-4S</keyword>
<dbReference type="GO" id="GO:0046872">
    <property type="term" value="F:metal ion binding"/>
    <property type="evidence" value="ECO:0007669"/>
    <property type="project" value="UniProtKB-KW"/>
</dbReference>
<dbReference type="OrthoDB" id="9782387at2"/>
<evidence type="ECO:0000256" key="1">
    <source>
        <dbReference type="ARBA" id="ARBA00001966"/>
    </source>
</evidence>
<comment type="cofactor">
    <cofactor evidence="1">
        <name>[4Fe-4S] cluster</name>
        <dbReference type="ChEBI" id="CHEBI:49883"/>
    </cofactor>
</comment>
<evidence type="ECO:0000256" key="2">
    <source>
        <dbReference type="ARBA" id="ARBA00022485"/>
    </source>
</evidence>
<dbReference type="SFLD" id="SFLDG01094">
    <property type="entry name" value="Uncharacterised_Radical_SAM_Su"/>
    <property type="match status" value="1"/>
</dbReference>
<dbReference type="AlphaFoldDB" id="A0A5C1QDQ9"/>
<dbReference type="InterPro" id="IPR007197">
    <property type="entry name" value="rSAM"/>
</dbReference>
<dbReference type="InterPro" id="IPR058240">
    <property type="entry name" value="rSAM_sf"/>
</dbReference>
<accession>A0A5C1QDQ9</accession>
<dbReference type="Gene3D" id="3.20.20.70">
    <property type="entry name" value="Aldolase class I"/>
    <property type="match status" value="1"/>
</dbReference>
<dbReference type="CDD" id="cd01335">
    <property type="entry name" value="Radical_SAM"/>
    <property type="match status" value="1"/>
</dbReference>
<evidence type="ECO:0000256" key="3">
    <source>
        <dbReference type="ARBA" id="ARBA00022691"/>
    </source>
</evidence>
<evidence type="ECO:0000256" key="4">
    <source>
        <dbReference type="ARBA" id="ARBA00022723"/>
    </source>
</evidence>
<name>A0A5C1QDQ9_9SPIO</name>
<gene>
    <name evidence="8" type="ORF">EW093_12595</name>
</gene>
<dbReference type="InterPro" id="IPR034457">
    <property type="entry name" value="Organic_radical-activating"/>
</dbReference>
<dbReference type="SFLD" id="SFLDS00029">
    <property type="entry name" value="Radical_SAM"/>
    <property type="match status" value="1"/>
</dbReference>
<dbReference type="NCBIfam" id="TIGR02495">
    <property type="entry name" value="NrdG2"/>
    <property type="match status" value="1"/>
</dbReference>
<dbReference type="EMBL" id="CP035807">
    <property type="protein sequence ID" value="QEN05517.1"/>
    <property type="molecule type" value="Genomic_DNA"/>
</dbReference>
<dbReference type="GO" id="GO:0051539">
    <property type="term" value="F:4 iron, 4 sulfur cluster binding"/>
    <property type="evidence" value="ECO:0007669"/>
    <property type="project" value="UniProtKB-KW"/>
</dbReference>
<evidence type="ECO:0000313" key="9">
    <source>
        <dbReference type="Proteomes" id="UP000323824"/>
    </source>
</evidence>
<dbReference type="PANTHER" id="PTHR30352">
    <property type="entry name" value="PYRUVATE FORMATE-LYASE-ACTIVATING ENZYME"/>
    <property type="match status" value="1"/>
</dbReference>
<keyword evidence="6" id="KW-0411">Iron-sulfur</keyword>
<dbReference type="PROSITE" id="PS51918">
    <property type="entry name" value="RADICAL_SAM"/>
    <property type="match status" value="1"/>
</dbReference>
<keyword evidence="5" id="KW-0408">Iron</keyword>
<feature type="domain" description="Radical SAM core" evidence="7">
    <location>
        <begin position="15"/>
        <end position="220"/>
    </location>
</feature>
<evidence type="ECO:0000259" key="7">
    <source>
        <dbReference type="PROSITE" id="PS51918"/>
    </source>
</evidence>
<dbReference type="SUPFAM" id="SSF102114">
    <property type="entry name" value="Radical SAM enzymes"/>
    <property type="match status" value="1"/>
</dbReference>
<proteinExistence type="predicted"/>
<evidence type="ECO:0000313" key="8">
    <source>
        <dbReference type="EMBL" id="QEN05517.1"/>
    </source>
</evidence>
<dbReference type="KEGG" id="sper:EW093_12595"/>
<organism evidence="8 9">
    <name type="scientific">Thiospirochaeta perfilievii</name>
    <dbReference type="NCBI Taxonomy" id="252967"/>
    <lineage>
        <taxon>Bacteria</taxon>
        <taxon>Pseudomonadati</taxon>
        <taxon>Spirochaetota</taxon>
        <taxon>Spirochaetia</taxon>
        <taxon>Spirochaetales</taxon>
        <taxon>Spirochaetaceae</taxon>
        <taxon>Thiospirochaeta</taxon>
    </lineage>
</organism>
<keyword evidence="4" id="KW-0479">Metal-binding</keyword>
<dbReference type="InterPro" id="IPR012840">
    <property type="entry name" value="NrdG2"/>
</dbReference>
<dbReference type="RefSeq" id="WP_149568755.1">
    <property type="nucleotide sequence ID" value="NZ_CP035807.1"/>
</dbReference>
<keyword evidence="3" id="KW-0949">S-adenosyl-L-methionine</keyword>
<dbReference type="GO" id="GO:0003824">
    <property type="term" value="F:catalytic activity"/>
    <property type="evidence" value="ECO:0007669"/>
    <property type="project" value="InterPro"/>
</dbReference>
<protein>
    <submittedName>
        <fullName evidence="8">Anaerobic ribonucleoside-triphosphate reductase activating protein</fullName>
    </submittedName>
</protein>
<keyword evidence="9" id="KW-1185">Reference proteome</keyword>
<evidence type="ECO:0000256" key="5">
    <source>
        <dbReference type="ARBA" id="ARBA00023004"/>
    </source>
</evidence>
<reference evidence="8 9" key="1">
    <citation type="submission" date="2019-02" db="EMBL/GenBank/DDBJ databases">
        <authorList>
            <person name="Fomenkov A."/>
            <person name="Dubinina G."/>
            <person name="Grabovich M."/>
            <person name="Vincze T."/>
            <person name="Roberts R.J."/>
        </authorList>
    </citation>
    <scope>NUCLEOTIDE SEQUENCE [LARGE SCALE GENOMIC DNA]</scope>
    <source>
        <strain evidence="8 9">P</strain>
    </source>
</reference>
<dbReference type="Pfam" id="PF04055">
    <property type="entry name" value="Radical_SAM"/>
    <property type="match status" value="1"/>
</dbReference>
<dbReference type="Proteomes" id="UP000323824">
    <property type="component" value="Chromosome"/>
</dbReference>
<dbReference type="PANTHER" id="PTHR30352:SF13">
    <property type="entry name" value="GLYCYL-RADICAL ENZYME ACTIVATING ENZYME YJJW-RELATED"/>
    <property type="match status" value="1"/>
</dbReference>
<reference evidence="8 9" key="2">
    <citation type="submission" date="2019-09" db="EMBL/GenBank/DDBJ databases">
        <title>Complete Genome Sequence and Methylome Analysis of free living Spirochaetas.</title>
        <authorList>
            <person name="Leshcheva N."/>
            <person name="Mikheeva N."/>
        </authorList>
    </citation>
    <scope>NUCLEOTIDE SEQUENCE [LARGE SCALE GENOMIC DNA]</scope>
    <source>
        <strain evidence="8 9">P</strain>
    </source>
</reference>
<sequence length="224" mass="25050">MKIRQAGFLPTTLLDYPGEVSSVIFLPGCNLTCPYCHNPTIVHPEIDTLDAIEDVLNAIYKRKNLIGAVVISGGEPTLYEDLNEYIEMFKGWGLKVKLDTNGTNPSLIKTLKPDYIAMDLKTSLDKYPAIGFSDSVKILESLNWLKVSGIDYEIRTTAAPIIFTKSDLISILPLLSGVERYFITNFNRGNTLDPSYNINEPYSVEELEEFKDICLDAGINCTLR</sequence>
<dbReference type="InterPro" id="IPR013785">
    <property type="entry name" value="Aldolase_TIM"/>
</dbReference>